<dbReference type="Proteomes" id="UP001162992">
    <property type="component" value="Chromosome 7"/>
</dbReference>
<evidence type="ECO:0000313" key="2">
    <source>
        <dbReference type="Proteomes" id="UP001162992"/>
    </source>
</evidence>
<evidence type="ECO:0000313" key="1">
    <source>
        <dbReference type="EMBL" id="KAJ7548461.1"/>
    </source>
</evidence>
<reference evidence="2" key="1">
    <citation type="journal article" date="2024" name="Proc. Natl. Acad. Sci. U.S.A.">
        <title>Extraordinary preservation of gene collinearity over three hundred million years revealed in homosporous lycophytes.</title>
        <authorList>
            <person name="Li C."/>
            <person name="Wickell D."/>
            <person name="Kuo L.Y."/>
            <person name="Chen X."/>
            <person name="Nie B."/>
            <person name="Liao X."/>
            <person name="Peng D."/>
            <person name="Ji J."/>
            <person name="Jenkins J."/>
            <person name="Williams M."/>
            <person name="Shu S."/>
            <person name="Plott C."/>
            <person name="Barry K."/>
            <person name="Rajasekar S."/>
            <person name="Grimwood J."/>
            <person name="Han X."/>
            <person name="Sun S."/>
            <person name="Hou Z."/>
            <person name="He W."/>
            <person name="Dai G."/>
            <person name="Sun C."/>
            <person name="Schmutz J."/>
            <person name="Leebens-Mack J.H."/>
            <person name="Li F.W."/>
            <person name="Wang L."/>
        </authorList>
    </citation>
    <scope>NUCLEOTIDE SEQUENCE [LARGE SCALE GENOMIC DNA]</scope>
    <source>
        <strain evidence="2">cv. PW_Plant_1</strain>
    </source>
</reference>
<sequence length="518" mass="59078">MFRSCNMRRLRMNKPSPHELASLSLFPSLNKSNMREPSRIEPKWNQQHLGASTAGSDLPSRSSFLYSSPQSQKSCYSQGLSQSQTTEQFSQNSQEDFGTTIVDQRYILRGRELALKRPSPQLPPCGKRSSLNETSKLSIASSSTAHDLIQRIKSNTWPDHKCHLSEEVEKRMDVMERLMTDICQLLENMEKDLTHSKASANDTFSEVEASREKVIRQQDALQSQLREQEEITKRLFEMVTTIPEKICEEMVKSRMQELENTMKEIPQVIVAKLAFLKLELVSAIQTQLQKFSELESKRQAWITETSHLNMNGDISGKPAIVRENSQPRELVSLQSSDGTFCSMGRRHQDYQHLATRHPEKKILTETMNLEAFTHVDLQSTLGPGNLNHTCTTPLASGKILRDNEGWIERTSKRSCSVGEPSNWEGIKCENSAVQRSKLVMMEKFQTETARSNSQAVNADMDEDYSLGFLNTGNKTNGVTTQPTSHIDCNIEDEKENRKIKEKLLKARRRSYKSSRKNR</sequence>
<organism evidence="1 2">
    <name type="scientific">Diphasiastrum complanatum</name>
    <name type="common">Issler's clubmoss</name>
    <name type="synonym">Lycopodium complanatum</name>
    <dbReference type="NCBI Taxonomy" id="34168"/>
    <lineage>
        <taxon>Eukaryota</taxon>
        <taxon>Viridiplantae</taxon>
        <taxon>Streptophyta</taxon>
        <taxon>Embryophyta</taxon>
        <taxon>Tracheophyta</taxon>
        <taxon>Lycopodiopsida</taxon>
        <taxon>Lycopodiales</taxon>
        <taxon>Lycopodiaceae</taxon>
        <taxon>Lycopodioideae</taxon>
        <taxon>Diphasiastrum</taxon>
    </lineage>
</organism>
<name>A0ACC2D2G6_DIPCM</name>
<accession>A0ACC2D2G6</accession>
<keyword evidence="2" id="KW-1185">Reference proteome</keyword>
<proteinExistence type="predicted"/>
<comment type="caution">
    <text evidence="1">The sequence shown here is derived from an EMBL/GenBank/DDBJ whole genome shotgun (WGS) entry which is preliminary data.</text>
</comment>
<protein>
    <submittedName>
        <fullName evidence="1">Uncharacterized protein</fullName>
    </submittedName>
</protein>
<dbReference type="EMBL" id="CM055098">
    <property type="protein sequence ID" value="KAJ7548461.1"/>
    <property type="molecule type" value="Genomic_DNA"/>
</dbReference>
<gene>
    <name evidence="1" type="ORF">O6H91_07G013300</name>
</gene>